<evidence type="ECO:0000313" key="3">
    <source>
        <dbReference type="Proteomes" id="UP000076486"/>
    </source>
</evidence>
<dbReference type="GO" id="GO:0070475">
    <property type="term" value="P:rRNA base methylation"/>
    <property type="evidence" value="ECO:0007669"/>
    <property type="project" value="InterPro"/>
</dbReference>
<accession>A0A167L5I6</accession>
<dbReference type="PANTHER" id="PTHR11538">
    <property type="entry name" value="PHENYLALANYL-TRNA SYNTHETASE"/>
    <property type="match status" value="1"/>
</dbReference>
<dbReference type="InterPro" id="IPR019446">
    <property type="entry name" value="BMT5-like"/>
</dbReference>
<evidence type="ECO:0000259" key="1">
    <source>
        <dbReference type="Pfam" id="PF10354"/>
    </source>
</evidence>
<gene>
    <name evidence="2" type="ORF">N473_16150</name>
</gene>
<reference evidence="2 3" key="1">
    <citation type="submission" date="2013-07" db="EMBL/GenBank/DDBJ databases">
        <title>Comparative Genomic and Metabolomic Analysis of Twelve Strains of Pseudoalteromonas luteoviolacea.</title>
        <authorList>
            <person name="Vynne N.G."/>
            <person name="Mansson M."/>
            <person name="Gram L."/>
        </authorList>
    </citation>
    <scope>NUCLEOTIDE SEQUENCE [LARGE SCALE GENOMIC DNA]</scope>
    <source>
        <strain evidence="2 3">CPMOR-1</strain>
    </source>
</reference>
<dbReference type="GO" id="GO:0005737">
    <property type="term" value="C:cytoplasm"/>
    <property type="evidence" value="ECO:0007669"/>
    <property type="project" value="TreeGrafter"/>
</dbReference>
<name>A0A167L5I6_9GAMM</name>
<organism evidence="2 3">
    <name type="scientific">Pseudoalteromonas luteoviolacea CPMOR-1</name>
    <dbReference type="NCBI Taxonomy" id="1365248"/>
    <lineage>
        <taxon>Bacteria</taxon>
        <taxon>Pseudomonadati</taxon>
        <taxon>Pseudomonadota</taxon>
        <taxon>Gammaproteobacteria</taxon>
        <taxon>Alteromonadales</taxon>
        <taxon>Pseudoalteromonadaceae</taxon>
        <taxon>Pseudoalteromonas</taxon>
    </lineage>
</organism>
<dbReference type="AlphaFoldDB" id="A0A167L5I6"/>
<sequence length="264" mass="30787">MQLDPKWRILTVGDGDLSFSYSIKKYLNPTLIVASIYDSETVLREKYQNHALDKLRELNTQVITEFDATDPASWGQLNEQKFDVVIFQFPLIPAFSSHDEFKQNNLSINTLNRRLLRHFLNYSQSIALDTTGPMLSVITSKDVKPYCEWNLEETLHQGLNLEYLGQMPFDIGRFPEYKIRNVDRDKHVKDTRGISYFWSPKSIASLPLLKPHYLMPSHCPMCRVGPFLTEQDKQAHLNSKKHKQMSKHEHAWQTYLAQKNIKTT</sequence>
<dbReference type="PATRIC" id="fig|1365248.3.peg.2145"/>
<feature type="domain" description="25S rRNA (uridine-N(3))-methyltransferase BMT5-like" evidence="1">
    <location>
        <begin position="10"/>
        <end position="180"/>
    </location>
</feature>
<dbReference type="Pfam" id="PF10354">
    <property type="entry name" value="BMT5-like"/>
    <property type="match status" value="1"/>
</dbReference>
<dbReference type="EMBL" id="AUYC01000025">
    <property type="protein sequence ID" value="KZN63849.1"/>
    <property type="molecule type" value="Genomic_DNA"/>
</dbReference>
<comment type="caution">
    <text evidence="2">The sequence shown here is derived from an EMBL/GenBank/DDBJ whole genome shotgun (WGS) entry which is preliminary data.</text>
</comment>
<dbReference type="GO" id="GO:0070042">
    <property type="term" value="F:rRNA (uridine-N3-)-methyltransferase activity"/>
    <property type="evidence" value="ECO:0007669"/>
    <property type="project" value="InterPro"/>
</dbReference>
<proteinExistence type="predicted"/>
<protein>
    <recommendedName>
        <fullName evidence="1">25S rRNA (uridine-N(3))-methyltransferase BMT5-like domain-containing protein</fullName>
    </recommendedName>
</protein>
<evidence type="ECO:0000313" key="2">
    <source>
        <dbReference type="EMBL" id="KZN63849.1"/>
    </source>
</evidence>
<dbReference type="PANTHER" id="PTHR11538:SF26">
    <property type="entry name" value="FERREDOXIN-FOLD ANTICODON-BINDING DOMAIN-CONTAINING PROTEIN 1"/>
    <property type="match status" value="1"/>
</dbReference>
<dbReference type="RefSeq" id="WP_063367831.1">
    <property type="nucleotide sequence ID" value="NZ_AUYC01000025.1"/>
</dbReference>
<dbReference type="Proteomes" id="UP000076486">
    <property type="component" value="Unassembled WGS sequence"/>
</dbReference>